<organism evidence="1 2">
    <name type="scientific">Ideonella oryzae</name>
    <dbReference type="NCBI Taxonomy" id="2937441"/>
    <lineage>
        <taxon>Bacteria</taxon>
        <taxon>Pseudomonadati</taxon>
        <taxon>Pseudomonadota</taxon>
        <taxon>Betaproteobacteria</taxon>
        <taxon>Burkholderiales</taxon>
        <taxon>Sphaerotilaceae</taxon>
        <taxon>Ideonella</taxon>
    </lineage>
</organism>
<evidence type="ECO:0000313" key="1">
    <source>
        <dbReference type="EMBL" id="MCO5979333.1"/>
    </source>
</evidence>
<reference evidence="1 2" key="1">
    <citation type="submission" date="2022-06" db="EMBL/GenBank/DDBJ databases">
        <title>Ideonella sp. NS12-5 Genome sequencing and assembly.</title>
        <authorList>
            <person name="Jung Y."/>
        </authorList>
    </citation>
    <scope>NUCLEOTIDE SEQUENCE [LARGE SCALE GENOMIC DNA]</scope>
    <source>
        <strain evidence="1 2">NS12-5</strain>
    </source>
</reference>
<protein>
    <submittedName>
        <fullName evidence="1">Beta family protein</fullName>
    </submittedName>
</protein>
<evidence type="ECO:0000313" key="2">
    <source>
        <dbReference type="Proteomes" id="UP001204851"/>
    </source>
</evidence>
<proteinExistence type="predicted"/>
<sequence>MNTKTLYTPILKGKENDLKALGKLPRSLSAHVHPLVELLSPNDDETVEASCVRFAHQLRKHCPLQPVSIDLHSIAPKHTTNDGSPALEALCSSLRGLGITFTPVFGFDHEPELWERVVKIAAREARGLTFRLRIDDIEAGEDTIADLIERLRDFRIPTSDTNLLIDLESVGSLDAVALVRLRGLTQDFVDTALSAANFRLVSVIGSSMPKDVGEVPKEGSMPYYRQEMPLWLNVAAGVRSEVIAFGDYGIIHPNFTDKIIATNANAKIRYTKGLHQHIFRGYSLKQGLKYGQYHDLAQRVVDSSVYIDRDYSYGDDYVWRCANREAGCGNLGTWVEVDMNHHLVYVAAQLPKLVTQVVAGVSENDLLGLAA</sequence>
<dbReference type="Proteomes" id="UP001204851">
    <property type="component" value="Unassembled WGS sequence"/>
</dbReference>
<name>A0ABT1BTB6_9BURK</name>
<dbReference type="EMBL" id="JAMXMC010000021">
    <property type="protein sequence ID" value="MCO5979333.1"/>
    <property type="molecule type" value="Genomic_DNA"/>
</dbReference>
<dbReference type="InterPro" id="IPR025683">
    <property type="entry name" value="Protein_beta"/>
</dbReference>
<gene>
    <name evidence="1" type="ORF">M0L44_21745</name>
</gene>
<dbReference type="RefSeq" id="WP_252772281.1">
    <property type="nucleotide sequence ID" value="NZ_JAMXMC010000021.1"/>
</dbReference>
<dbReference type="Pfam" id="PF14350">
    <property type="entry name" value="Beta_protein"/>
    <property type="match status" value="1"/>
</dbReference>
<accession>A0ABT1BTB6</accession>
<comment type="caution">
    <text evidence="1">The sequence shown here is derived from an EMBL/GenBank/DDBJ whole genome shotgun (WGS) entry which is preliminary data.</text>
</comment>
<keyword evidence="2" id="KW-1185">Reference proteome</keyword>